<dbReference type="PANTHER" id="PTHR33307:SF6">
    <property type="entry name" value="ALPHA-RHAMNOSIDASE (EUROFUNG)-RELATED"/>
    <property type="match status" value="1"/>
</dbReference>
<accession>A0A4U8Q2P7</accession>
<reference evidence="8 9" key="1">
    <citation type="journal article" date="2019" name="Anaerobe">
        <title>Detection of Robinsoniella peoriensis in multiple bone samples of a trauma patient.</title>
        <authorList>
            <person name="Schrottner P."/>
            <person name="Hartwich K."/>
            <person name="Bunk B."/>
            <person name="Schober I."/>
            <person name="Helbig S."/>
            <person name="Rudolph W.W."/>
            <person name="Gunzer F."/>
        </authorList>
    </citation>
    <scope>NUCLEOTIDE SEQUENCE [LARGE SCALE GENOMIC DNA]</scope>
    <source>
        <strain evidence="8 9">DSM 106044</strain>
    </source>
</reference>
<dbReference type="Pfam" id="PF08531">
    <property type="entry name" value="Bac_rhamnosid_N"/>
    <property type="match status" value="1"/>
</dbReference>
<evidence type="ECO:0000259" key="4">
    <source>
        <dbReference type="Pfam" id="PF05592"/>
    </source>
</evidence>
<evidence type="ECO:0000259" key="6">
    <source>
        <dbReference type="Pfam" id="PF17389"/>
    </source>
</evidence>
<organism evidence="8 9">
    <name type="scientific">Robinsoniella peoriensis</name>
    <dbReference type="NCBI Taxonomy" id="180332"/>
    <lineage>
        <taxon>Bacteria</taxon>
        <taxon>Bacillati</taxon>
        <taxon>Bacillota</taxon>
        <taxon>Clostridia</taxon>
        <taxon>Lachnospirales</taxon>
        <taxon>Lachnospiraceae</taxon>
        <taxon>Robinsoniella</taxon>
    </lineage>
</organism>
<dbReference type="Pfam" id="PF05592">
    <property type="entry name" value="Bac_rhamnosid"/>
    <property type="match status" value="1"/>
</dbReference>
<dbReference type="PIRSF" id="PIRSF010631">
    <property type="entry name" value="A-rhamnsds"/>
    <property type="match status" value="1"/>
</dbReference>
<evidence type="ECO:0000256" key="2">
    <source>
        <dbReference type="ARBA" id="ARBA00012652"/>
    </source>
</evidence>
<dbReference type="EC" id="3.2.1.40" evidence="2"/>
<dbReference type="Gene3D" id="1.50.10.10">
    <property type="match status" value="1"/>
</dbReference>
<protein>
    <recommendedName>
        <fullName evidence="2">alpha-L-rhamnosidase</fullName>
        <ecNumber evidence="2">3.2.1.40</ecNumber>
    </recommendedName>
</protein>
<comment type="caution">
    <text evidence="8">The sequence shown here is derived from an EMBL/GenBank/DDBJ whole genome shotgun (WGS) entry which is preliminary data.</text>
</comment>
<dbReference type="Pfam" id="PF17390">
    <property type="entry name" value="Bac_rhamnosid_C"/>
    <property type="match status" value="1"/>
</dbReference>
<dbReference type="EMBL" id="QGQD01000103">
    <property type="protein sequence ID" value="TLC98172.1"/>
    <property type="molecule type" value="Genomic_DNA"/>
</dbReference>
<feature type="domain" description="Alpha-L-rhamnosidase concanavalin-like" evidence="4">
    <location>
        <begin position="206"/>
        <end position="314"/>
    </location>
</feature>
<dbReference type="InterPro" id="IPR008928">
    <property type="entry name" value="6-hairpin_glycosidase_sf"/>
</dbReference>
<dbReference type="InterPro" id="IPR012341">
    <property type="entry name" value="6hp_glycosidase-like_sf"/>
</dbReference>
<comment type="catalytic activity">
    <reaction evidence="1">
        <text>Hydrolysis of terminal non-reducing alpha-L-rhamnose residues in alpha-L-rhamnosides.</text>
        <dbReference type="EC" id="3.2.1.40"/>
    </reaction>
</comment>
<dbReference type="Gene3D" id="2.60.120.260">
    <property type="entry name" value="Galactose-binding domain-like"/>
    <property type="match status" value="2"/>
</dbReference>
<sequence length="756" mass="87007">MFLEPELLISTEERQNASYVRKCFMLEKSVQKAVLYTTACGVYKAFLNGKEVDDQILLPGLTDYSKRLQYQKYDVTEQLQLGKNVICAEIGDGWYRGRVGLAEKIYYYGKKIKFFCFLQIEYKDGTKQEIKSDCSWKATQDGPIRKNDLKTGEEYDATREMHNWKDIDYDDSLWHGVCCGEYTGELVPSEGEPVLEQEHFWPTVIQTPDGNTILDFGQNLSGYVKFKVKGPENHKVRLVHGETLDENGNFTLKNLEPEGSDEMDQPFGQMIDYKLKEGYQEYKPTFAHCGFQYVKLENWPEEVKAENFEAIAVYSDIRVNGEFECSNEWINRLVENVKWSQRSNFVDIPTDCPTRERTGWTGDISIFGESACYLSDPKKFILKWLEDVRLEQREDGAVSYMVPDFGLMDEAYGSAGWQDVIYTLPWTLYQFYGEKEILEKYYDSIRCLVDFNQKRALEIHDANKNRTERHRKFIIDTGFHFGEWLEPGSVMIEDVKTAIEHPDEEVATAYFGYSAKILSKIAGILHKEDDERKYDELYRNICEAYQKEFLKNGHVVSDRQCRFVRPVALDLVTESEKRTIVKDLNKKIIANEYKIGTGFLTTASILPILTEYGYIETAYKMLENTKQPGWLYAVTKGATTIWENWIGKDEKNVPRDSMNHYAPGSVVAWLFNTVAGIRPLKPGFELIKIKPLPGGSLQFANASIQTCKGKVVSSWKIESDRFLLHVEVPETAQIYMPDGSVCGVSAGKHDFSCSYQ</sequence>
<dbReference type="InterPro" id="IPR035396">
    <property type="entry name" value="Bac_rhamnosid6H"/>
</dbReference>
<evidence type="ECO:0000259" key="5">
    <source>
        <dbReference type="Pfam" id="PF08531"/>
    </source>
</evidence>
<dbReference type="GO" id="GO:0030596">
    <property type="term" value="F:alpha-L-rhamnosidase activity"/>
    <property type="evidence" value="ECO:0007669"/>
    <property type="project" value="UniProtKB-EC"/>
</dbReference>
<evidence type="ECO:0000256" key="3">
    <source>
        <dbReference type="ARBA" id="ARBA00022801"/>
    </source>
</evidence>
<dbReference type="SUPFAM" id="SSF48208">
    <property type="entry name" value="Six-hairpin glycosidases"/>
    <property type="match status" value="1"/>
</dbReference>
<dbReference type="STRING" id="180332.GCA_000797495_02513"/>
<dbReference type="PANTHER" id="PTHR33307">
    <property type="entry name" value="ALPHA-RHAMNOSIDASE (EUROFUNG)"/>
    <property type="match status" value="1"/>
</dbReference>
<gene>
    <name evidence="8" type="ORF">DSM106044_04989</name>
</gene>
<evidence type="ECO:0000313" key="8">
    <source>
        <dbReference type="EMBL" id="TLC98172.1"/>
    </source>
</evidence>
<feature type="domain" description="Bacterial alpha-L-rhamnosidase N-terminal" evidence="5">
    <location>
        <begin position="28"/>
        <end position="194"/>
    </location>
</feature>
<dbReference type="InterPro" id="IPR013737">
    <property type="entry name" value="Bac_rhamnosid_N"/>
</dbReference>
<dbReference type="InterPro" id="IPR035398">
    <property type="entry name" value="Bac_rhamnosid_C"/>
</dbReference>
<dbReference type="Proteomes" id="UP000306509">
    <property type="component" value="Unassembled WGS sequence"/>
</dbReference>
<dbReference type="GO" id="GO:0005975">
    <property type="term" value="P:carbohydrate metabolic process"/>
    <property type="evidence" value="ECO:0007669"/>
    <property type="project" value="InterPro"/>
</dbReference>
<feature type="domain" description="Alpha-L-rhamnosidase C-terminal" evidence="7">
    <location>
        <begin position="676"/>
        <end position="739"/>
    </location>
</feature>
<dbReference type="InterPro" id="IPR016007">
    <property type="entry name" value="Alpha_rhamnosid"/>
</dbReference>
<keyword evidence="9" id="KW-1185">Reference proteome</keyword>
<evidence type="ECO:0000313" key="9">
    <source>
        <dbReference type="Proteomes" id="UP000306509"/>
    </source>
</evidence>
<feature type="domain" description="Alpha-L-rhamnosidase six-hairpin glycosidase" evidence="6">
    <location>
        <begin position="320"/>
        <end position="674"/>
    </location>
</feature>
<dbReference type="Gene3D" id="2.60.420.10">
    <property type="entry name" value="Maltose phosphorylase, domain 3"/>
    <property type="match status" value="1"/>
</dbReference>
<dbReference type="InterPro" id="IPR008902">
    <property type="entry name" value="Rhamnosid_concanavalin"/>
</dbReference>
<proteinExistence type="predicted"/>
<evidence type="ECO:0000256" key="1">
    <source>
        <dbReference type="ARBA" id="ARBA00001445"/>
    </source>
</evidence>
<name>A0A4U8Q2P7_9FIRM</name>
<keyword evidence="3" id="KW-0378">Hydrolase</keyword>
<evidence type="ECO:0000259" key="7">
    <source>
        <dbReference type="Pfam" id="PF17390"/>
    </source>
</evidence>
<dbReference type="Pfam" id="PF17389">
    <property type="entry name" value="Bac_rhamnosid6H"/>
    <property type="match status" value="1"/>
</dbReference>
<dbReference type="AlphaFoldDB" id="A0A4U8Q2P7"/>